<evidence type="ECO:0000256" key="2">
    <source>
        <dbReference type="ARBA" id="ARBA00022448"/>
    </source>
</evidence>
<comment type="caution">
    <text evidence="8">The sequence shown here is derived from an EMBL/GenBank/DDBJ whole genome shotgun (WGS) entry which is preliminary data.</text>
</comment>
<sequence>MKATLDQEAERAGRAGLTSLKQSGGGQVASRVCSVLSVACTADERSCSKAAAVAERLVTRAGMRTALSADLLVGTAGMVLLALTLSPRSPLVAVLPGIMVTGFGMGIVWTSMWVAAGNGVAVSEQGVASGMASVTHRTGLAVGTALMALIANAGIGGLNGDALRQALTHGLSMAYYLAAGVTLLGVLVTGVALGRRHRSESGDPRQGQCTASTA</sequence>
<evidence type="ECO:0000256" key="3">
    <source>
        <dbReference type="ARBA" id="ARBA00022475"/>
    </source>
</evidence>
<protein>
    <submittedName>
        <fullName evidence="8">MFS family permease</fullName>
    </submittedName>
</protein>
<keyword evidence="9" id="KW-1185">Reference proteome</keyword>
<evidence type="ECO:0000256" key="5">
    <source>
        <dbReference type="ARBA" id="ARBA00022989"/>
    </source>
</evidence>
<feature type="transmembrane region" description="Helical" evidence="7">
    <location>
        <begin position="66"/>
        <end position="85"/>
    </location>
</feature>
<accession>A0A7W7S508</accession>
<dbReference type="PANTHER" id="PTHR42718">
    <property type="entry name" value="MAJOR FACILITATOR SUPERFAMILY MULTIDRUG TRANSPORTER MFSC"/>
    <property type="match status" value="1"/>
</dbReference>
<feature type="transmembrane region" description="Helical" evidence="7">
    <location>
        <begin position="91"/>
        <end position="116"/>
    </location>
</feature>
<keyword evidence="4 7" id="KW-0812">Transmembrane</keyword>
<dbReference type="Proteomes" id="UP000534286">
    <property type="component" value="Unassembled WGS sequence"/>
</dbReference>
<name>A0A7W7S508_9ACTN</name>
<keyword evidence="3" id="KW-1003">Cell membrane</keyword>
<comment type="subcellular location">
    <subcellularLocation>
        <location evidence="1">Cell membrane</location>
        <topology evidence="1">Multi-pass membrane protein</topology>
    </subcellularLocation>
</comment>
<evidence type="ECO:0000256" key="7">
    <source>
        <dbReference type="SAM" id="Phobius"/>
    </source>
</evidence>
<evidence type="ECO:0000256" key="6">
    <source>
        <dbReference type="ARBA" id="ARBA00023136"/>
    </source>
</evidence>
<reference evidence="8 9" key="1">
    <citation type="submission" date="2020-08" db="EMBL/GenBank/DDBJ databases">
        <title>Sequencing the genomes of 1000 actinobacteria strains.</title>
        <authorList>
            <person name="Klenk H.-P."/>
        </authorList>
    </citation>
    <scope>NUCLEOTIDE SEQUENCE [LARGE SCALE GENOMIC DNA]</scope>
    <source>
        <strain evidence="8 9">DSM 43023</strain>
    </source>
</reference>
<organism evidence="8 9">
    <name type="scientific">Streptosporangium album</name>
    <dbReference type="NCBI Taxonomy" id="47479"/>
    <lineage>
        <taxon>Bacteria</taxon>
        <taxon>Bacillati</taxon>
        <taxon>Actinomycetota</taxon>
        <taxon>Actinomycetes</taxon>
        <taxon>Streptosporangiales</taxon>
        <taxon>Streptosporangiaceae</taxon>
        <taxon>Streptosporangium</taxon>
    </lineage>
</organism>
<evidence type="ECO:0000313" key="9">
    <source>
        <dbReference type="Proteomes" id="UP000534286"/>
    </source>
</evidence>
<evidence type="ECO:0000256" key="4">
    <source>
        <dbReference type="ARBA" id="ARBA00022692"/>
    </source>
</evidence>
<dbReference type="Gene3D" id="1.20.1250.20">
    <property type="entry name" value="MFS general substrate transporter like domains"/>
    <property type="match status" value="1"/>
</dbReference>
<feature type="transmembrane region" description="Helical" evidence="7">
    <location>
        <begin position="137"/>
        <end position="155"/>
    </location>
</feature>
<gene>
    <name evidence="8" type="ORF">FHR32_008042</name>
</gene>
<keyword evidence="5 7" id="KW-1133">Transmembrane helix</keyword>
<evidence type="ECO:0000256" key="1">
    <source>
        <dbReference type="ARBA" id="ARBA00004651"/>
    </source>
</evidence>
<keyword evidence="2" id="KW-0813">Transport</keyword>
<dbReference type="AlphaFoldDB" id="A0A7W7S508"/>
<proteinExistence type="predicted"/>
<keyword evidence="6 7" id="KW-0472">Membrane</keyword>
<dbReference type="SUPFAM" id="SSF103473">
    <property type="entry name" value="MFS general substrate transporter"/>
    <property type="match status" value="1"/>
</dbReference>
<dbReference type="PANTHER" id="PTHR42718:SF46">
    <property type="entry name" value="BLR6921 PROTEIN"/>
    <property type="match status" value="1"/>
</dbReference>
<dbReference type="InterPro" id="IPR036259">
    <property type="entry name" value="MFS_trans_sf"/>
</dbReference>
<evidence type="ECO:0000313" key="8">
    <source>
        <dbReference type="EMBL" id="MBB4943642.1"/>
    </source>
</evidence>
<feature type="transmembrane region" description="Helical" evidence="7">
    <location>
        <begin position="175"/>
        <end position="194"/>
    </location>
</feature>
<dbReference type="EMBL" id="JACHJU010000005">
    <property type="protein sequence ID" value="MBB4943642.1"/>
    <property type="molecule type" value="Genomic_DNA"/>
</dbReference>
<dbReference type="RefSeq" id="WP_184759412.1">
    <property type="nucleotide sequence ID" value="NZ_BAABEK010000096.1"/>
</dbReference>
<dbReference type="GO" id="GO:0005886">
    <property type="term" value="C:plasma membrane"/>
    <property type="evidence" value="ECO:0007669"/>
    <property type="project" value="UniProtKB-SubCell"/>
</dbReference>